<feature type="compositionally biased region" description="Low complexity" evidence="1">
    <location>
        <begin position="87"/>
        <end position="105"/>
    </location>
</feature>
<dbReference type="EMBL" id="CP002408">
    <property type="protein sequence ID" value="AFU57133.1"/>
    <property type="molecule type" value="Genomic_DNA"/>
</dbReference>
<dbReference type="HOGENOM" id="CLU_1615358_0_0_2"/>
<dbReference type="BioCyc" id="CNIT1237085:G1324-184-MONOMER"/>
<feature type="compositionally biased region" description="Low complexity" evidence="1">
    <location>
        <begin position="134"/>
        <end position="148"/>
    </location>
</feature>
<gene>
    <name evidence="2" type="ordered locus">Ngar_c01840</name>
</gene>
<dbReference type="AlphaFoldDB" id="K0IE99"/>
<dbReference type="KEGG" id="nga:Ngar_c01840"/>
<feature type="region of interest" description="Disordered" evidence="1">
    <location>
        <begin position="1"/>
        <end position="164"/>
    </location>
</feature>
<evidence type="ECO:0000313" key="2">
    <source>
        <dbReference type="EMBL" id="AFU57133.1"/>
    </source>
</evidence>
<proteinExistence type="predicted"/>
<dbReference type="RefSeq" id="WP_015017706.1">
    <property type="nucleotide sequence ID" value="NC_018719.1"/>
</dbReference>
<reference evidence="2 3" key="1">
    <citation type="journal article" date="2012" name="Environ. Microbiol.">
        <title>The genome of the ammonia-oxidizing Candidatus Nitrososphaera gargensis: insights into metabolic versatility and environmental adaptations.</title>
        <authorList>
            <person name="Spang A."/>
            <person name="Poehlein A."/>
            <person name="Offre P."/>
            <person name="Zumbragel S."/>
            <person name="Haider S."/>
            <person name="Rychlik N."/>
            <person name="Nowka B."/>
            <person name="Schmeisser C."/>
            <person name="Lebedeva E.V."/>
            <person name="Rattei T."/>
            <person name="Bohm C."/>
            <person name="Schmid M."/>
            <person name="Galushko A."/>
            <person name="Hatzenpichler R."/>
            <person name="Weinmaier T."/>
            <person name="Daniel R."/>
            <person name="Schleper C."/>
            <person name="Spieck E."/>
            <person name="Streit W."/>
            <person name="Wagner M."/>
        </authorList>
    </citation>
    <scope>NUCLEOTIDE SEQUENCE [LARGE SCALE GENOMIC DNA]</scope>
    <source>
        <strain evidence="3">Ga9.2</strain>
    </source>
</reference>
<dbReference type="Proteomes" id="UP000008037">
    <property type="component" value="Chromosome"/>
</dbReference>
<accession>K0IE99</accession>
<sequence length="164" mass="16680">MSDDQDSRSGRNYSPSVGEAVEEATKSGRVATREGATSGTGGGEPLPAGKTPEPQAQTRGPTAHDMDAVGSGTRTLDASTPHVIADSRSATSAGGAIGAGSATYARDVTVPADIDTEAAKSLRRDKETTDFRGARGAPGVGVPTGAAANTDKISREKRKVIDQR</sequence>
<evidence type="ECO:0000313" key="3">
    <source>
        <dbReference type="Proteomes" id="UP000008037"/>
    </source>
</evidence>
<keyword evidence="3" id="KW-1185">Reference proteome</keyword>
<organism evidence="2 3">
    <name type="scientific">Nitrososphaera gargensis (strain Ga9.2)</name>
    <dbReference type="NCBI Taxonomy" id="1237085"/>
    <lineage>
        <taxon>Archaea</taxon>
        <taxon>Nitrososphaerota</taxon>
        <taxon>Nitrososphaeria</taxon>
        <taxon>Nitrososphaerales</taxon>
        <taxon>Nitrososphaeraceae</taxon>
        <taxon>Nitrososphaera</taxon>
    </lineage>
</organism>
<feature type="compositionally biased region" description="Basic and acidic residues" evidence="1">
    <location>
        <begin position="117"/>
        <end position="133"/>
    </location>
</feature>
<dbReference type="GeneID" id="13796360"/>
<protein>
    <submittedName>
        <fullName evidence="2">Uncharacterized protein</fullName>
    </submittedName>
</protein>
<evidence type="ECO:0000256" key="1">
    <source>
        <dbReference type="SAM" id="MobiDB-lite"/>
    </source>
</evidence>
<name>K0IE99_NITGG</name>
<dbReference type="InParanoid" id="K0IE99"/>